<dbReference type="RefSeq" id="WP_368663361.1">
    <property type="nucleotide sequence ID" value="NZ_JBBWYZ010000110.1"/>
</dbReference>
<dbReference type="Proteomes" id="UP001387447">
    <property type="component" value="Unassembled WGS sequence"/>
</dbReference>
<sequence length="86" mass="9371">KGLCRCLVENPTIPLTLLGAACQPVSLLHNYDGSSQTFGFPNHGWLAVVSLLVLGYTSEPSVPRFNPGVVYPKTGGSYRRYSQRNC</sequence>
<feature type="non-terminal residue" evidence="1">
    <location>
        <position position="1"/>
    </location>
</feature>
<accession>A0ABU9EU40</accession>
<gene>
    <name evidence="1" type="ORF">AAEJ74_28815</name>
</gene>
<name>A0ABU9EU40_LIMFS</name>
<organism evidence="1 2">
    <name type="scientific">Limnospira fusiformis PMC 851.14</name>
    <dbReference type="NCBI Taxonomy" id="2219512"/>
    <lineage>
        <taxon>Bacteria</taxon>
        <taxon>Bacillati</taxon>
        <taxon>Cyanobacteriota</taxon>
        <taxon>Cyanophyceae</taxon>
        <taxon>Oscillatoriophycideae</taxon>
        <taxon>Oscillatoriales</taxon>
        <taxon>Sirenicapillariaceae</taxon>
        <taxon>Limnospira</taxon>
    </lineage>
</organism>
<dbReference type="EMBL" id="JBBWYZ010000110">
    <property type="protein sequence ID" value="MEK9515493.1"/>
    <property type="molecule type" value="Genomic_DNA"/>
</dbReference>
<keyword evidence="2" id="KW-1185">Reference proteome</keyword>
<proteinExistence type="predicted"/>
<reference evidence="1 2" key="1">
    <citation type="journal article" date="2024" name="Front. Microbiol.">
        <title>Transcriptomic insights into the dominance of two phototrophs throughout the water column of a tropical hypersaline-alkaline crater lake (Dziani Dzaha, Mayotte).</title>
        <authorList>
            <person name="Duperron S."/>
            <person name="Halary S."/>
            <person name="Bouly J.-P."/>
            <person name="Roussel T."/>
            <person name="Hugoni M."/>
            <person name="Bruto M."/>
            <person name="Oger P."/>
            <person name="Duval C."/>
            <person name="Woo A."/>
            <person name="Jezequiel D."/>
            <person name="Ader M."/>
            <person name="Leboulanger C."/>
            <person name="Agogue H."/>
            <person name="Grossi V."/>
            <person name="Trousselier M."/>
            <person name="Bernard C."/>
        </authorList>
    </citation>
    <scope>NUCLEOTIDE SEQUENCE [LARGE SCALE GENOMIC DNA]</scope>
    <source>
        <strain evidence="1 2">PMC 851.14</strain>
    </source>
</reference>
<comment type="caution">
    <text evidence="1">The sequence shown here is derived from an EMBL/GenBank/DDBJ whole genome shotgun (WGS) entry which is preliminary data.</text>
</comment>
<evidence type="ECO:0000313" key="1">
    <source>
        <dbReference type="EMBL" id="MEK9515493.1"/>
    </source>
</evidence>
<evidence type="ECO:0000313" key="2">
    <source>
        <dbReference type="Proteomes" id="UP001387447"/>
    </source>
</evidence>
<protein>
    <submittedName>
        <fullName evidence="1">Uncharacterized protein</fullName>
    </submittedName>
</protein>